<feature type="compositionally biased region" description="Basic and acidic residues" evidence="1">
    <location>
        <begin position="242"/>
        <end position="267"/>
    </location>
</feature>
<proteinExistence type="predicted"/>
<dbReference type="EMBL" id="CACTIH010003888">
    <property type="protein sequence ID" value="CAA2986808.1"/>
    <property type="molecule type" value="Genomic_DNA"/>
</dbReference>
<feature type="compositionally biased region" description="Acidic residues" evidence="1">
    <location>
        <begin position="299"/>
        <end position="317"/>
    </location>
</feature>
<reference evidence="2 3" key="1">
    <citation type="submission" date="2019-12" db="EMBL/GenBank/DDBJ databases">
        <authorList>
            <person name="Alioto T."/>
            <person name="Alioto T."/>
            <person name="Gomez Garrido J."/>
        </authorList>
    </citation>
    <scope>NUCLEOTIDE SEQUENCE [LARGE SCALE GENOMIC DNA]</scope>
</reference>
<comment type="caution">
    <text evidence="2">The sequence shown here is derived from an EMBL/GenBank/DDBJ whole genome shotgun (WGS) entry which is preliminary data.</text>
</comment>
<dbReference type="OrthoDB" id="1077678at2759"/>
<evidence type="ECO:0000313" key="2">
    <source>
        <dbReference type="EMBL" id="CAA2986808.1"/>
    </source>
</evidence>
<dbReference type="Proteomes" id="UP000594638">
    <property type="component" value="Unassembled WGS sequence"/>
</dbReference>
<gene>
    <name evidence="2" type="ORF">OLEA9_A064127</name>
</gene>
<accession>A0A8S0S4Z1</accession>
<feature type="compositionally biased region" description="Low complexity" evidence="1">
    <location>
        <begin position="222"/>
        <end position="235"/>
    </location>
</feature>
<feature type="compositionally biased region" description="Low complexity" evidence="1">
    <location>
        <begin position="129"/>
        <end position="138"/>
    </location>
</feature>
<feature type="compositionally biased region" description="Basic and acidic residues" evidence="1">
    <location>
        <begin position="275"/>
        <end position="296"/>
    </location>
</feature>
<evidence type="ECO:0000313" key="3">
    <source>
        <dbReference type="Proteomes" id="UP000594638"/>
    </source>
</evidence>
<organism evidence="2 3">
    <name type="scientific">Olea europaea subsp. europaea</name>
    <dbReference type="NCBI Taxonomy" id="158383"/>
    <lineage>
        <taxon>Eukaryota</taxon>
        <taxon>Viridiplantae</taxon>
        <taxon>Streptophyta</taxon>
        <taxon>Embryophyta</taxon>
        <taxon>Tracheophyta</taxon>
        <taxon>Spermatophyta</taxon>
        <taxon>Magnoliopsida</taxon>
        <taxon>eudicotyledons</taxon>
        <taxon>Gunneridae</taxon>
        <taxon>Pentapetalae</taxon>
        <taxon>asterids</taxon>
        <taxon>lamiids</taxon>
        <taxon>Lamiales</taxon>
        <taxon>Oleaceae</taxon>
        <taxon>Oleeae</taxon>
        <taxon>Olea</taxon>
    </lineage>
</organism>
<keyword evidence="3" id="KW-1185">Reference proteome</keyword>
<dbReference type="AlphaFoldDB" id="A0A8S0S4Z1"/>
<dbReference type="Gramene" id="OE9A064127T1">
    <property type="protein sequence ID" value="OE9A064127C1"/>
    <property type="gene ID" value="OE9A064127"/>
</dbReference>
<evidence type="ECO:0000256" key="1">
    <source>
        <dbReference type="SAM" id="MobiDB-lite"/>
    </source>
</evidence>
<feature type="region of interest" description="Disordered" evidence="1">
    <location>
        <begin position="72"/>
        <end position="145"/>
    </location>
</feature>
<protein>
    <submittedName>
        <fullName evidence="2">Uncharacterized protein</fullName>
    </submittedName>
</protein>
<feature type="region of interest" description="Disordered" evidence="1">
    <location>
        <begin position="222"/>
        <end position="346"/>
    </location>
</feature>
<name>A0A8S0S4Z1_OLEEU</name>
<sequence length="355" mass="38386">MSDTKMKNEKDVSYTIHEFSIVMQLHVHATLHPTEAEHDLPYIASLVPFPDCPVQFLDDLARRVVGPQFHEAAPASRGDVGSDAGGRHDDKSGAGAEDIDTSASDGHHTPEGNEEDGAEPNDSGESGGDHSSWSSGSDSENEVDASGRQLGALPTPMVAPSTYRVQGTCGGATMTREDVEGMLYDQCIFFEMRLRTVKLEIMQHVTEEFARLRDFISTLVPPSSHTSTSAAAPVVNEPNLSDDPHEDGQGSDVRSPHDDVCADDAKMQEGNAGEGSDKRSTHDDDHADEGEMHALNDGEGGDEQTPEDDDRTEEGDMQDMNYPEETVSTLPTDDEEGPSTHDVTEVDGMCFFSLH</sequence>